<comment type="caution">
    <text evidence="1">The sequence shown here is derived from an EMBL/GenBank/DDBJ whole genome shotgun (WGS) entry which is preliminary data.</text>
</comment>
<keyword evidence="2" id="KW-1185">Reference proteome</keyword>
<protein>
    <submittedName>
        <fullName evidence="1">Uncharacterized protein</fullName>
    </submittedName>
</protein>
<organism evidence="1 2">
    <name type="scientific">Aquimarina addita</name>
    <dbReference type="NCBI Taxonomy" id="870485"/>
    <lineage>
        <taxon>Bacteria</taxon>
        <taxon>Pseudomonadati</taxon>
        <taxon>Bacteroidota</taxon>
        <taxon>Flavobacteriia</taxon>
        <taxon>Flavobacteriales</taxon>
        <taxon>Flavobacteriaceae</taxon>
        <taxon>Aquimarina</taxon>
    </lineage>
</organism>
<sequence length="324" mass="36912">MNISIPLKLYYDSELISLEKPKHQISIELKNGNNKITSEPIECGVAKNIEGETKKLFATFSFNYDFDEINSKLTIVSSELNTPDSINFRIGHPGYPQITTFKKEESLNSTKKLNDITYKSTLFMGLESIIDKERINIKNAIIDESNKKGVTVFVKSPFPKMNLEDYQNLSLVYDVNEKTIEPFNFNKVYDVTKKIFHIESYFKDIVYFPSNQKFANVIGSTHDPDIKGQSWLELWRNSFKAKSKICASFEYNGFNCTNGSDNGKHLVGGHVILGDKASKVEVGSDDVYIIPICKAHNNNNKVFMMPIHVRRAVRLGGFMQDNFV</sequence>
<accession>A0ABP6USY7</accession>
<name>A0ABP6USY7_9FLAO</name>
<gene>
    <name evidence="1" type="ORF">GCM10022393_31790</name>
</gene>
<dbReference type="Proteomes" id="UP001500459">
    <property type="component" value="Unassembled WGS sequence"/>
</dbReference>
<evidence type="ECO:0000313" key="2">
    <source>
        <dbReference type="Proteomes" id="UP001500459"/>
    </source>
</evidence>
<evidence type="ECO:0000313" key="1">
    <source>
        <dbReference type="EMBL" id="GAA3515499.1"/>
    </source>
</evidence>
<proteinExistence type="predicted"/>
<reference evidence="2" key="1">
    <citation type="journal article" date="2019" name="Int. J. Syst. Evol. Microbiol.">
        <title>The Global Catalogue of Microorganisms (GCM) 10K type strain sequencing project: providing services to taxonomists for standard genome sequencing and annotation.</title>
        <authorList>
            <consortium name="The Broad Institute Genomics Platform"/>
            <consortium name="The Broad Institute Genome Sequencing Center for Infectious Disease"/>
            <person name="Wu L."/>
            <person name="Ma J."/>
        </authorList>
    </citation>
    <scope>NUCLEOTIDE SEQUENCE [LARGE SCALE GENOMIC DNA]</scope>
    <source>
        <strain evidence="2">JCM 17106</strain>
    </source>
</reference>
<dbReference type="EMBL" id="BAABCW010000015">
    <property type="protein sequence ID" value="GAA3515499.1"/>
    <property type="molecule type" value="Genomic_DNA"/>
</dbReference>
<dbReference type="RefSeq" id="WP_344929117.1">
    <property type="nucleotide sequence ID" value="NZ_BAABCW010000015.1"/>
</dbReference>